<name>A0ABS8K8G0_9BURK</name>
<organism evidence="1 2">
    <name type="scientific">Paraburkholderia translucens</name>
    <dbReference type="NCBI Taxonomy" id="2886945"/>
    <lineage>
        <taxon>Bacteria</taxon>
        <taxon>Pseudomonadati</taxon>
        <taxon>Pseudomonadota</taxon>
        <taxon>Betaproteobacteria</taxon>
        <taxon>Burkholderiales</taxon>
        <taxon>Burkholderiaceae</taxon>
        <taxon>Paraburkholderia</taxon>
    </lineage>
</organism>
<evidence type="ECO:0008006" key="3">
    <source>
        <dbReference type="Google" id="ProtNLM"/>
    </source>
</evidence>
<keyword evidence="2" id="KW-1185">Reference proteome</keyword>
<sequence>MRDRDAMTDEAAATLLAWLVAAGFDYDPVYGECCEKATARAMRVAPSTLSRWYWEGSGPIRPARILNGRRWYSLDTIVQWLVDGAMEAAD</sequence>
<dbReference type="EMBL" id="JAJITC010000002">
    <property type="protein sequence ID" value="MCC8400952.1"/>
    <property type="molecule type" value="Genomic_DNA"/>
</dbReference>
<evidence type="ECO:0000313" key="1">
    <source>
        <dbReference type="EMBL" id="MCC8400952.1"/>
    </source>
</evidence>
<dbReference type="SUPFAM" id="SSF46955">
    <property type="entry name" value="Putative DNA-binding domain"/>
    <property type="match status" value="1"/>
</dbReference>
<protein>
    <recommendedName>
        <fullName evidence="3">DNA-binding protein</fullName>
    </recommendedName>
</protein>
<dbReference type="RefSeq" id="WP_230559865.1">
    <property type="nucleotide sequence ID" value="NZ_JAJITC010000002.1"/>
</dbReference>
<proteinExistence type="predicted"/>
<gene>
    <name evidence="1" type="ORF">LJ655_03430</name>
</gene>
<comment type="caution">
    <text evidence="1">The sequence shown here is derived from an EMBL/GenBank/DDBJ whole genome shotgun (WGS) entry which is preliminary data.</text>
</comment>
<accession>A0ABS8K8G0</accession>
<evidence type="ECO:0000313" key="2">
    <source>
        <dbReference type="Proteomes" id="UP001430614"/>
    </source>
</evidence>
<dbReference type="InterPro" id="IPR009061">
    <property type="entry name" value="DNA-bd_dom_put_sf"/>
</dbReference>
<reference evidence="1 2" key="1">
    <citation type="submission" date="2021-11" db="EMBL/GenBank/DDBJ databases">
        <authorList>
            <person name="Oh E.-T."/>
            <person name="Kim S.-B."/>
        </authorList>
    </citation>
    <scope>NUCLEOTIDE SEQUENCE [LARGE SCALE GENOMIC DNA]</scope>
    <source>
        <strain evidence="1 2">MMS20-SJTN17</strain>
    </source>
</reference>
<dbReference type="Proteomes" id="UP001430614">
    <property type="component" value="Unassembled WGS sequence"/>
</dbReference>